<reference evidence="1" key="1">
    <citation type="journal article" date="2020" name="mSystems">
        <title>Genome- and Community-Level Interaction Insights into Carbon Utilization and Element Cycling Functions of Hydrothermarchaeota in Hydrothermal Sediment.</title>
        <authorList>
            <person name="Zhou Z."/>
            <person name="Liu Y."/>
            <person name="Xu W."/>
            <person name="Pan J."/>
            <person name="Luo Z.H."/>
            <person name="Li M."/>
        </authorList>
    </citation>
    <scope>NUCLEOTIDE SEQUENCE [LARGE SCALE GENOMIC DNA]</scope>
    <source>
        <strain evidence="1">SpSt-622</strain>
    </source>
</reference>
<organism evidence="1">
    <name type="scientific">Staphylothermus marinus</name>
    <dbReference type="NCBI Taxonomy" id="2280"/>
    <lineage>
        <taxon>Archaea</taxon>
        <taxon>Thermoproteota</taxon>
        <taxon>Thermoprotei</taxon>
        <taxon>Desulfurococcales</taxon>
        <taxon>Desulfurococcaceae</taxon>
        <taxon>Staphylothermus</taxon>
    </lineage>
</organism>
<accession>A0A7J3PM44</accession>
<evidence type="ECO:0000313" key="1">
    <source>
        <dbReference type="EMBL" id="HGU65149.1"/>
    </source>
</evidence>
<comment type="caution">
    <text evidence="1">The sequence shown here is derived from an EMBL/GenBank/DDBJ whole genome shotgun (WGS) entry which is preliminary data.</text>
</comment>
<gene>
    <name evidence="1" type="ORF">ENT92_02915</name>
</gene>
<name>A0A7J3PM44_STAMA</name>
<dbReference type="EMBL" id="DTAN01000112">
    <property type="protein sequence ID" value="HGU65149.1"/>
    <property type="molecule type" value="Genomic_DNA"/>
</dbReference>
<protein>
    <submittedName>
        <fullName evidence="1">Uncharacterized protein</fullName>
    </submittedName>
</protein>
<sequence length="75" mass="8665">MSVLLKFFLESIELSPKILLTKSENKNNIEKTTNPTTQNNKELKVVSTSMAIRVETTQNNKELKELYIRIINNNL</sequence>
<dbReference type="AlphaFoldDB" id="A0A7J3PM44"/>
<proteinExistence type="predicted"/>